<keyword evidence="4" id="KW-1185">Reference proteome</keyword>
<proteinExistence type="predicted"/>
<dbReference type="SUPFAM" id="SSF52266">
    <property type="entry name" value="SGNH hydrolase"/>
    <property type="match status" value="1"/>
</dbReference>
<name>A0A7Y8Y1Z0_9FLAO</name>
<reference evidence="3 4" key="1">
    <citation type="submission" date="2020-07" db="EMBL/GenBank/DDBJ databases">
        <authorList>
            <person name="Sun Q."/>
        </authorList>
    </citation>
    <scope>NUCLEOTIDE SEQUENCE [LARGE SCALE GENOMIC DNA]</scope>
    <source>
        <strain evidence="3 4">MAH-1</strain>
    </source>
</reference>
<comment type="caution">
    <text evidence="3">The sequence shown here is derived from an EMBL/GenBank/DDBJ whole genome shotgun (WGS) entry which is preliminary data.</text>
</comment>
<evidence type="ECO:0000313" key="4">
    <source>
        <dbReference type="Proteomes" id="UP000535020"/>
    </source>
</evidence>
<keyword evidence="2" id="KW-1133">Transmembrane helix</keyword>
<sequence>MENSKSYFFSSFLIVLLSAVFFLGIKRVLPNKIFSDKAGTTKNVLIDSMLIDAFEEEKKQAALDSLKGDADAQDGEGMSNQPVVYYPTDGIQFPEETFENYKGDQYLISFFEKLYQLETTGKGNVRIAYYGDSMTDGDMIVQDLRTSMQEQFGGRGVGFVPITSESAASRNSIKHEYSGNWKSQSYLNVKWPKRSFGVNGHVFFANDTARTEWVKFKTGKGKFNQELDNPTVFFGSSGNKKGVVAYVSGKDTIRKKMSTSATLNTITLSNGALKGIKVDFHQADSIPVYGFNFDDGKGVHVDNFSQRGNSGIPISKFNVPLMNAFQDKLGYDLIVLHYGTNVLNYGTLDYKWYERAMTKTVNKIHECFPGAAVLIISTADKATKYDLEMRTDSAVVPLTKAQKRYALNTKSGFVNLYQLMGGNGSMVKWVEEEPAMAGKDYTHPNFKGAKRFASLIYGQIKQGYEQFKKLRADKKPVASPTDSLKRKTDSLDAN</sequence>
<dbReference type="Gene3D" id="2.60.120.1360">
    <property type="match status" value="1"/>
</dbReference>
<keyword evidence="2" id="KW-0812">Transmembrane</keyword>
<evidence type="ECO:0000256" key="2">
    <source>
        <dbReference type="SAM" id="Phobius"/>
    </source>
</evidence>
<keyword evidence="2" id="KW-0472">Membrane</keyword>
<organism evidence="3 4">
    <name type="scientific">Flavobacterium agri</name>
    <dbReference type="NCBI Taxonomy" id="2743471"/>
    <lineage>
        <taxon>Bacteria</taxon>
        <taxon>Pseudomonadati</taxon>
        <taxon>Bacteroidota</taxon>
        <taxon>Flavobacteriia</taxon>
        <taxon>Flavobacteriales</taxon>
        <taxon>Flavobacteriaceae</taxon>
        <taxon>Flavobacterium</taxon>
    </lineage>
</organism>
<evidence type="ECO:0000256" key="1">
    <source>
        <dbReference type="SAM" id="MobiDB-lite"/>
    </source>
</evidence>
<dbReference type="GO" id="GO:0016788">
    <property type="term" value="F:hydrolase activity, acting on ester bonds"/>
    <property type="evidence" value="ECO:0007669"/>
    <property type="project" value="UniProtKB-ARBA"/>
</dbReference>
<evidence type="ECO:0000313" key="3">
    <source>
        <dbReference type="EMBL" id="NYA70986.1"/>
    </source>
</evidence>
<dbReference type="Proteomes" id="UP000535020">
    <property type="component" value="Unassembled WGS sequence"/>
</dbReference>
<feature type="region of interest" description="Disordered" evidence="1">
    <location>
        <begin position="471"/>
        <end position="494"/>
    </location>
</feature>
<protein>
    <recommendedName>
        <fullName evidence="5">SGNH hydrolase-type esterase domain-containing protein</fullName>
    </recommendedName>
</protein>
<feature type="transmembrane region" description="Helical" evidence="2">
    <location>
        <begin position="6"/>
        <end position="25"/>
    </location>
</feature>
<accession>A0A7Y8Y1Z0</accession>
<feature type="compositionally biased region" description="Basic and acidic residues" evidence="1">
    <location>
        <begin position="483"/>
        <end position="494"/>
    </location>
</feature>
<dbReference type="AlphaFoldDB" id="A0A7Y8Y1Z0"/>
<gene>
    <name evidence="3" type="ORF">HZF10_08655</name>
</gene>
<dbReference type="Gene3D" id="3.40.50.1110">
    <property type="entry name" value="SGNH hydrolase"/>
    <property type="match status" value="1"/>
</dbReference>
<dbReference type="InterPro" id="IPR036514">
    <property type="entry name" value="SGNH_hydro_sf"/>
</dbReference>
<evidence type="ECO:0008006" key="5">
    <source>
        <dbReference type="Google" id="ProtNLM"/>
    </source>
</evidence>
<dbReference type="EMBL" id="JACBJI010000003">
    <property type="protein sequence ID" value="NYA70986.1"/>
    <property type="molecule type" value="Genomic_DNA"/>
</dbReference>